<dbReference type="EMBL" id="BART01035947">
    <property type="protein sequence ID" value="GAH06395.1"/>
    <property type="molecule type" value="Genomic_DNA"/>
</dbReference>
<accession>X1DDJ9</accession>
<keyword evidence="1" id="KW-0732">Signal</keyword>
<evidence type="ECO:0000313" key="3">
    <source>
        <dbReference type="EMBL" id="GAH06395.1"/>
    </source>
</evidence>
<dbReference type="InterPro" id="IPR039565">
    <property type="entry name" value="BamD-like"/>
</dbReference>
<gene>
    <name evidence="3" type="ORF">S01H4_60827</name>
</gene>
<evidence type="ECO:0000256" key="1">
    <source>
        <dbReference type="ARBA" id="ARBA00022729"/>
    </source>
</evidence>
<comment type="caution">
    <text evidence="3">The sequence shown here is derived from an EMBL/GenBank/DDBJ whole genome shotgun (WGS) entry which is preliminary data.</text>
</comment>
<dbReference type="Gene3D" id="1.25.40.10">
    <property type="entry name" value="Tetratricopeptide repeat domain"/>
    <property type="match status" value="1"/>
</dbReference>
<sequence length="79" mass="9489">MISCGKKEPLAWELSDEFTRLYKGKQYEEAKEVGKNFLERYPDDERAANVQLQLASAYYRLKDFDRARKEYEKTIQKYP</sequence>
<protein>
    <recommendedName>
        <fullName evidence="2">Outer membrane lipoprotein BamD-like domain-containing protein</fullName>
    </recommendedName>
</protein>
<feature type="domain" description="Outer membrane lipoprotein BamD-like" evidence="2">
    <location>
        <begin position="21"/>
        <end position="79"/>
    </location>
</feature>
<dbReference type="SUPFAM" id="SSF48452">
    <property type="entry name" value="TPR-like"/>
    <property type="match status" value="1"/>
</dbReference>
<dbReference type="InterPro" id="IPR011990">
    <property type="entry name" value="TPR-like_helical_dom_sf"/>
</dbReference>
<feature type="non-terminal residue" evidence="3">
    <location>
        <position position="79"/>
    </location>
</feature>
<reference evidence="3" key="1">
    <citation type="journal article" date="2014" name="Front. Microbiol.">
        <title>High frequency of phylogenetically diverse reductive dehalogenase-homologous genes in deep subseafloor sedimentary metagenomes.</title>
        <authorList>
            <person name="Kawai M."/>
            <person name="Futagami T."/>
            <person name="Toyoda A."/>
            <person name="Takaki Y."/>
            <person name="Nishi S."/>
            <person name="Hori S."/>
            <person name="Arai W."/>
            <person name="Tsubouchi T."/>
            <person name="Morono Y."/>
            <person name="Uchiyama I."/>
            <person name="Ito T."/>
            <person name="Fujiyama A."/>
            <person name="Inagaki F."/>
            <person name="Takami H."/>
        </authorList>
    </citation>
    <scope>NUCLEOTIDE SEQUENCE</scope>
    <source>
        <strain evidence="3">Expedition CK06-06</strain>
    </source>
</reference>
<name>X1DDJ9_9ZZZZ</name>
<proteinExistence type="predicted"/>
<dbReference type="PROSITE" id="PS50293">
    <property type="entry name" value="TPR_REGION"/>
    <property type="match status" value="1"/>
</dbReference>
<dbReference type="AlphaFoldDB" id="X1DDJ9"/>
<dbReference type="Pfam" id="PF13525">
    <property type="entry name" value="YfiO"/>
    <property type="match status" value="1"/>
</dbReference>
<evidence type="ECO:0000259" key="2">
    <source>
        <dbReference type="Pfam" id="PF13525"/>
    </source>
</evidence>
<organism evidence="3">
    <name type="scientific">marine sediment metagenome</name>
    <dbReference type="NCBI Taxonomy" id="412755"/>
    <lineage>
        <taxon>unclassified sequences</taxon>
        <taxon>metagenomes</taxon>
        <taxon>ecological metagenomes</taxon>
    </lineage>
</organism>